<dbReference type="Gene3D" id="1.10.287.950">
    <property type="entry name" value="Methyl-accepting chemotaxis protein"/>
    <property type="match status" value="1"/>
</dbReference>
<dbReference type="PANTHER" id="PTHR32089:SF112">
    <property type="entry name" value="LYSOZYME-LIKE PROTEIN-RELATED"/>
    <property type="match status" value="1"/>
</dbReference>
<evidence type="ECO:0000313" key="6">
    <source>
        <dbReference type="Proteomes" id="UP000224003"/>
    </source>
</evidence>
<dbReference type="AlphaFoldDB" id="A0A9X6WT47"/>
<name>A0A9X6WT47_BACTU</name>
<organism evidence="5 6">
    <name type="scientific">Bacillus thuringiensis</name>
    <dbReference type="NCBI Taxonomy" id="1428"/>
    <lineage>
        <taxon>Bacteria</taxon>
        <taxon>Bacillati</taxon>
        <taxon>Bacillota</taxon>
        <taxon>Bacilli</taxon>
        <taxon>Bacillales</taxon>
        <taxon>Bacillaceae</taxon>
        <taxon>Bacillus</taxon>
        <taxon>Bacillus cereus group</taxon>
    </lineage>
</organism>
<accession>A0A9X6WT47</accession>
<dbReference type="InterPro" id="IPR004089">
    <property type="entry name" value="MCPsignal_dom"/>
</dbReference>
<dbReference type="PROSITE" id="PS50111">
    <property type="entry name" value="CHEMOTAXIS_TRANSDUC_2"/>
    <property type="match status" value="1"/>
</dbReference>
<dbReference type="Pfam" id="PF00015">
    <property type="entry name" value="MCPsignal"/>
    <property type="match status" value="1"/>
</dbReference>
<dbReference type="InterPro" id="IPR004090">
    <property type="entry name" value="Chemotax_Me-accpt_rcpt"/>
</dbReference>
<evidence type="ECO:0000256" key="3">
    <source>
        <dbReference type="PROSITE-ProRule" id="PRU00284"/>
    </source>
</evidence>
<evidence type="ECO:0000259" key="4">
    <source>
        <dbReference type="PROSITE" id="PS50111"/>
    </source>
</evidence>
<proteinExistence type="inferred from homology"/>
<keyword evidence="1 3" id="KW-0807">Transducer</keyword>
<dbReference type="GO" id="GO:0006935">
    <property type="term" value="P:chemotaxis"/>
    <property type="evidence" value="ECO:0007669"/>
    <property type="project" value="InterPro"/>
</dbReference>
<dbReference type="GO" id="GO:0007165">
    <property type="term" value="P:signal transduction"/>
    <property type="evidence" value="ECO:0007669"/>
    <property type="project" value="UniProtKB-KW"/>
</dbReference>
<dbReference type="GO" id="GO:0016020">
    <property type="term" value="C:membrane"/>
    <property type="evidence" value="ECO:0007669"/>
    <property type="project" value="InterPro"/>
</dbReference>
<gene>
    <name evidence="5" type="ORF">COJ15_05460</name>
</gene>
<comment type="similarity">
    <text evidence="2">Belongs to the methyl-accepting chemotaxis (MCP) protein family.</text>
</comment>
<dbReference type="SUPFAM" id="SSF58104">
    <property type="entry name" value="Methyl-accepting chemotaxis protein (MCP) signaling domain"/>
    <property type="match status" value="1"/>
</dbReference>
<feature type="domain" description="Methyl-accepting transducer" evidence="4">
    <location>
        <begin position="49"/>
        <end position="285"/>
    </location>
</feature>
<dbReference type="PRINTS" id="PR00260">
    <property type="entry name" value="CHEMTRNSDUCR"/>
</dbReference>
<dbReference type="PANTHER" id="PTHR32089">
    <property type="entry name" value="METHYL-ACCEPTING CHEMOTAXIS PROTEIN MCPB"/>
    <property type="match status" value="1"/>
</dbReference>
<dbReference type="Proteomes" id="UP000224003">
    <property type="component" value="Unassembled WGS sequence"/>
</dbReference>
<comment type="caution">
    <text evidence="5">The sequence shown here is derived from an EMBL/GenBank/DDBJ whole genome shotgun (WGS) entry which is preliminary data.</text>
</comment>
<protein>
    <recommendedName>
        <fullName evidence="4">Methyl-accepting transducer domain-containing protein</fullName>
    </recommendedName>
</protein>
<dbReference type="SMART" id="SM00283">
    <property type="entry name" value="MA"/>
    <property type="match status" value="1"/>
</dbReference>
<sequence length="331" mass="37380">MDLLKFFKGNDIENLDANKVSAELESLSQEEQMKIIKGIEELLGLLKETSNKNSRKDSEITEYVEIVRGNIYAQNEALRETTNNIQYIINSTNNINDITEEVSEQSKTNIQFVEKGNDSIDLLIKQMDLVKNVFSEFESIIKGLEVEIQEISSFADVIEGIAGQTNLLALNASIEAARAGEHGRGFAVVADEVRKLADKSKEALTEIKEKVNAIVENVTGFSTNVNAKTTEIERTITLTDKTREFFQEIYDSEQRLFNKMEDIKDATNGTLNEITDFMSRLEEITGSSDENDEQISKLYHLAQDKFTFSTELFSFLTQVEDLAKALKNNKL</sequence>
<evidence type="ECO:0000256" key="1">
    <source>
        <dbReference type="ARBA" id="ARBA00023224"/>
    </source>
</evidence>
<dbReference type="GO" id="GO:0004888">
    <property type="term" value="F:transmembrane signaling receptor activity"/>
    <property type="evidence" value="ECO:0007669"/>
    <property type="project" value="InterPro"/>
</dbReference>
<evidence type="ECO:0000256" key="2">
    <source>
        <dbReference type="ARBA" id="ARBA00029447"/>
    </source>
</evidence>
<dbReference type="EMBL" id="NUVX01000007">
    <property type="protein sequence ID" value="PFJ42790.1"/>
    <property type="molecule type" value="Genomic_DNA"/>
</dbReference>
<evidence type="ECO:0000313" key="5">
    <source>
        <dbReference type="EMBL" id="PFJ42790.1"/>
    </source>
</evidence>
<reference evidence="5 6" key="1">
    <citation type="submission" date="2017-09" db="EMBL/GenBank/DDBJ databases">
        <title>Large-scale bioinformatics analysis of Bacillus genomes uncovers conserved roles of natural products in bacterial physiology.</title>
        <authorList>
            <consortium name="Agbiome Team Llc"/>
            <person name="Bleich R.M."/>
            <person name="Grubbs K.J."/>
            <person name="Santa Maria K.C."/>
            <person name="Allen S.E."/>
            <person name="Farag S."/>
            <person name="Shank E.A."/>
            <person name="Bowers A."/>
        </authorList>
    </citation>
    <scope>NUCLEOTIDE SEQUENCE [LARGE SCALE GENOMIC DNA]</scope>
    <source>
        <strain evidence="5 6">AFS085496</strain>
    </source>
</reference>